<evidence type="ECO:0000313" key="9">
    <source>
        <dbReference type="Proteomes" id="UP001152523"/>
    </source>
</evidence>
<dbReference type="PANTHER" id="PTHR16223:SF335">
    <property type="entry name" value="TRANSCRIPTION FACTOR BHLH113"/>
    <property type="match status" value="1"/>
</dbReference>
<keyword evidence="4" id="KW-0804">Transcription</keyword>
<feature type="region of interest" description="Disordered" evidence="6">
    <location>
        <begin position="64"/>
        <end position="107"/>
    </location>
</feature>
<name>A0AAV0DK92_9ASTE</name>
<dbReference type="GO" id="GO:0000981">
    <property type="term" value="F:DNA-binding transcription factor activity, RNA polymerase II-specific"/>
    <property type="evidence" value="ECO:0007669"/>
    <property type="project" value="TreeGrafter"/>
</dbReference>
<dbReference type="SMART" id="SM00353">
    <property type="entry name" value="HLH"/>
    <property type="match status" value="1"/>
</dbReference>
<dbReference type="InterPro" id="IPR036638">
    <property type="entry name" value="HLH_DNA-bd_sf"/>
</dbReference>
<dbReference type="InterPro" id="IPR011598">
    <property type="entry name" value="bHLH_dom"/>
</dbReference>
<dbReference type="GO" id="GO:0005634">
    <property type="term" value="C:nucleus"/>
    <property type="evidence" value="ECO:0007669"/>
    <property type="project" value="UniProtKB-SubCell"/>
</dbReference>
<dbReference type="CDD" id="cd11393">
    <property type="entry name" value="bHLH_AtbHLH_like"/>
    <property type="match status" value="1"/>
</dbReference>
<evidence type="ECO:0000256" key="5">
    <source>
        <dbReference type="ARBA" id="ARBA00023242"/>
    </source>
</evidence>
<keyword evidence="9" id="KW-1185">Reference proteome</keyword>
<dbReference type="InterPro" id="IPR045843">
    <property type="entry name" value="IND-like"/>
</dbReference>
<organism evidence="8 9">
    <name type="scientific">Cuscuta epithymum</name>
    <dbReference type="NCBI Taxonomy" id="186058"/>
    <lineage>
        <taxon>Eukaryota</taxon>
        <taxon>Viridiplantae</taxon>
        <taxon>Streptophyta</taxon>
        <taxon>Embryophyta</taxon>
        <taxon>Tracheophyta</taxon>
        <taxon>Spermatophyta</taxon>
        <taxon>Magnoliopsida</taxon>
        <taxon>eudicotyledons</taxon>
        <taxon>Gunneridae</taxon>
        <taxon>Pentapetalae</taxon>
        <taxon>asterids</taxon>
        <taxon>lamiids</taxon>
        <taxon>Solanales</taxon>
        <taxon>Convolvulaceae</taxon>
        <taxon>Cuscuteae</taxon>
        <taxon>Cuscuta</taxon>
        <taxon>Cuscuta subgen. Cuscuta</taxon>
    </lineage>
</organism>
<dbReference type="InterPro" id="IPR045239">
    <property type="entry name" value="bHLH95_bHLH"/>
</dbReference>
<dbReference type="AlphaFoldDB" id="A0AAV0DK92"/>
<dbReference type="EMBL" id="CAMAPF010000122">
    <property type="protein sequence ID" value="CAH9103633.1"/>
    <property type="molecule type" value="Genomic_DNA"/>
</dbReference>
<dbReference type="PANTHER" id="PTHR16223">
    <property type="entry name" value="TRANSCRIPTION FACTOR BHLH83-RELATED"/>
    <property type="match status" value="1"/>
</dbReference>
<accession>A0AAV0DK92</accession>
<comment type="caution">
    <text evidence="8">The sequence shown here is derived from an EMBL/GenBank/DDBJ whole genome shotgun (WGS) entry which is preliminary data.</text>
</comment>
<evidence type="ECO:0000256" key="2">
    <source>
        <dbReference type="ARBA" id="ARBA00023015"/>
    </source>
</evidence>
<dbReference type="SUPFAM" id="SSF47459">
    <property type="entry name" value="HLH, helix-loop-helix DNA-binding domain"/>
    <property type="match status" value="1"/>
</dbReference>
<reference evidence="8" key="1">
    <citation type="submission" date="2022-07" db="EMBL/GenBank/DDBJ databases">
        <authorList>
            <person name="Macas J."/>
            <person name="Novak P."/>
            <person name="Neumann P."/>
        </authorList>
    </citation>
    <scope>NUCLEOTIDE SEQUENCE</scope>
</reference>
<sequence length="234" mass="24988">MADDDSVGGAGTFSQLLFDANDVVVSLGMGSDGCLNFTSSSSGHPNSSNMLCFGTEDDLRPIKNLKKKRKNNGEEREDVDNQNRGNYCKKKKPSGSAHATKQAKRRESLGDRIAALQKLVSPFGKGDTASVLQESKSYIKFLHDQIQALCSPYLKNQPIPHGGGGGGGGGENRDGMTLRSRGLCLVPVDRTWLVATHSPHNGADIWSPAAVSGSAQTKNPTHRCGFQTGSDRNN</sequence>
<dbReference type="GO" id="GO:0046983">
    <property type="term" value="F:protein dimerization activity"/>
    <property type="evidence" value="ECO:0007669"/>
    <property type="project" value="InterPro"/>
</dbReference>
<keyword evidence="3" id="KW-0238">DNA-binding</keyword>
<evidence type="ECO:0000256" key="1">
    <source>
        <dbReference type="ARBA" id="ARBA00004123"/>
    </source>
</evidence>
<proteinExistence type="predicted"/>
<gene>
    <name evidence="8" type="ORF">CEPIT_LOCUS16499</name>
</gene>
<dbReference type="Gene3D" id="4.10.280.10">
    <property type="entry name" value="Helix-loop-helix DNA-binding domain"/>
    <property type="match status" value="1"/>
</dbReference>
<evidence type="ECO:0000256" key="4">
    <source>
        <dbReference type="ARBA" id="ARBA00023163"/>
    </source>
</evidence>
<dbReference type="GO" id="GO:0000978">
    <property type="term" value="F:RNA polymerase II cis-regulatory region sequence-specific DNA binding"/>
    <property type="evidence" value="ECO:0007669"/>
    <property type="project" value="TreeGrafter"/>
</dbReference>
<evidence type="ECO:0000259" key="7">
    <source>
        <dbReference type="PROSITE" id="PS50888"/>
    </source>
</evidence>
<evidence type="ECO:0000313" key="8">
    <source>
        <dbReference type="EMBL" id="CAH9103633.1"/>
    </source>
</evidence>
<dbReference type="Proteomes" id="UP001152523">
    <property type="component" value="Unassembled WGS sequence"/>
</dbReference>
<evidence type="ECO:0000256" key="6">
    <source>
        <dbReference type="SAM" id="MobiDB-lite"/>
    </source>
</evidence>
<feature type="region of interest" description="Disordered" evidence="6">
    <location>
        <begin position="205"/>
        <end position="234"/>
    </location>
</feature>
<feature type="domain" description="BHLH" evidence="7">
    <location>
        <begin position="93"/>
        <end position="142"/>
    </location>
</feature>
<dbReference type="PROSITE" id="PS50888">
    <property type="entry name" value="BHLH"/>
    <property type="match status" value="1"/>
</dbReference>
<protein>
    <recommendedName>
        <fullName evidence="7">BHLH domain-containing protein</fullName>
    </recommendedName>
</protein>
<comment type="subcellular location">
    <subcellularLocation>
        <location evidence="1">Nucleus</location>
    </subcellularLocation>
</comment>
<keyword evidence="5" id="KW-0539">Nucleus</keyword>
<evidence type="ECO:0000256" key="3">
    <source>
        <dbReference type="ARBA" id="ARBA00023125"/>
    </source>
</evidence>
<keyword evidence="2" id="KW-0805">Transcription regulation</keyword>